<feature type="compositionally biased region" description="Polar residues" evidence="2">
    <location>
        <begin position="216"/>
        <end position="225"/>
    </location>
</feature>
<evidence type="ECO:0000313" key="4">
    <source>
        <dbReference type="EMBL" id="ORY38925.1"/>
    </source>
</evidence>
<evidence type="ECO:0000313" key="5">
    <source>
        <dbReference type="Proteomes" id="UP000193467"/>
    </source>
</evidence>
<dbReference type="GO" id="GO:0046872">
    <property type="term" value="F:metal ion binding"/>
    <property type="evidence" value="ECO:0007669"/>
    <property type="project" value="InterPro"/>
</dbReference>
<dbReference type="Pfam" id="PF02777">
    <property type="entry name" value="Sod_Fe_C"/>
    <property type="match status" value="1"/>
</dbReference>
<accession>A0A1Y2BXW9</accession>
<dbReference type="Gene3D" id="3.55.40.20">
    <property type="entry name" value="Iron/manganese superoxide dismutase, C-terminal domain"/>
    <property type="match status" value="1"/>
</dbReference>
<dbReference type="InterPro" id="IPR019832">
    <property type="entry name" value="Mn/Fe_SOD_C"/>
</dbReference>
<dbReference type="GO" id="GO:0004784">
    <property type="term" value="F:superoxide dismutase activity"/>
    <property type="evidence" value="ECO:0007669"/>
    <property type="project" value="InterPro"/>
</dbReference>
<dbReference type="InterPro" id="IPR036324">
    <property type="entry name" value="Mn/Fe_SOD_N_sf"/>
</dbReference>
<feature type="domain" description="Manganese/iron superoxide dismutase C-terminal" evidence="3">
    <location>
        <begin position="257"/>
        <end position="298"/>
    </location>
</feature>
<dbReference type="SUPFAM" id="SSF46609">
    <property type="entry name" value="Fe,Mn superoxide dismutase (SOD), N-terminal domain"/>
    <property type="match status" value="1"/>
</dbReference>
<feature type="region of interest" description="Disordered" evidence="2">
    <location>
        <begin position="208"/>
        <end position="237"/>
    </location>
</feature>
<dbReference type="SUPFAM" id="SSF54719">
    <property type="entry name" value="Fe,Mn superoxide dismutase (SOD), C-terminal domain"/>
    <property type="match status" value="1"/>
</dbReference>
<dbReference type="STRING" id="106004.A0A1Y2BXW9"/>
<organism evidence="4 5">
    <name type="scientific">Leucosporidium creatinivorum</name>
    <dbReference type="NCBI Taxonomy" id="106004"/>
    <lineage>
        <taxon>Eukaryota</taxon>
        <taxon>Fungi</taxon>
        <taxon>Dikarya</taxon>
        <taxon>Basidiomycota</taxon>
        <taxon>Pucciniomycotina</taxon>
        <taxon>Microbotryomycetes</taxon>
        <taxon>Leucosporidiales</taxon>
        <taxon>Leucosporidium</taxon>
    </lineage>
</organism>
<evidence type="ECO:0000256" key="2">
    <source>
        <dbReference type="SAM" id="MobiDB-lite"/>
    </source>
</evidence>
<name>A0A1Y2BXW9_9BASI</name>
<evidence type="ECO:0000259" key="3">
    <source>
        <dbReference type="Pfam" id="PF02777"/>
    </source>
</evidence>
<dbReference type="InParanoid" id="A0A1Y2BXW9"/>
<keyword evidence="5" id="KW-1185">Reference proteome</keyword>
<dbReference type="PANTHER" id="PTHR43595:SF2">
    <property type="entry name" value="SMALL RIBOSOMAL SUBUNIT PROTEIN MS42"/>
    <property type="match status" value="1"/>
</dbReference>
<reference evidence="4 5" key="1">
    <citation type="submission" date="2016-07" db="EMBL/GenBank/DDBJ databases">
        <title>Pervasive Adenine N6-methylation of Active Genes in Fungi.</title>
        <authorList>
            <consortium name="DOE Joint Genome Institute"/>
            <person name="Mondo S.J."/>
            <person name="Dannebaum R.O."/>
            <person name="Kuo R.C."/>
            <person name="Labutti K."/>
            <person name="Haridas S."/>
            <person name="Kuo A."/>
            <person name="Salamov A."/>
            <person name="Ahrendt S.R."/>
            <person name="Lipzen A."/>
            <person name="Sullivan W."/>
            <person name="Andreopoulos W.B."/>
            <person name="Clum A."/>
            <person name="Lindquist E."/>
            <person name="Daum C."/>
            <person name="Ramamoorthy G.K."/>
            <person name="Gryganskyi A."/>
            <person name="Culley D."/>
            <person name="Magnuson J.K."/>
            <person name="James T.Y."/>
            <person name="O'Malley M.A."/>
            <person name="Stajich J.E."/>
            <person name="Spatafora J.W."/>
            <person name="Visel A."/>
            <person name="Grigoriev I.V."/>
        </authorList>
    </citation>
    <scope>NUCLEOTIDE SEQUENCE [LARGE SCALE GENOMIC DNA]</scope>
    <source>
        <strain evidence="4 5">62-1032</strain>
    </source>
</reference>
<dbReference type="EMBL" id="MCGR01000152">
    <property type="protein sequence ID" value="ORY38925.1"/>
    <property type="molecule type" value="Genomic_DNA"/>
</dbReference>
<dbReference type="Proteomes" id="UP000193467">
    <property type="component" value="Unassembled WGS sequence"/>
</dbReference>
<protein>
    <recommendedName>
        <fullName evidence="3">Manganese/iron superoxide dismutase C-terminal domain-containing protein</fullName>
    </recommendedName>
</protein>
<gene>
    <name evidence="4" type="ORF">BCR35DRAFT_311509</name>
</gene>
<dbReference type="FunCoup" id="A0A1Y2BXW9">
    <property type="interactions" value="30"/>
</dbReference>
<dbReference type="GO" id="GO:0005737">
    <property type="term" value="C:cytoplasm"/>
    <property type="evidence" value="ECO:0007669"/>
    <property type="project" value="TreeGrafter"/>
</dbReference>
<evidence type="ECO:0000256" key="1">
    <source>
        <dbReference type="ARBA" id="ARBA00037226"/>
    </source>
</evidence>
<comment type="caution">
    <text evidence="4">The sequence shown here is derived from an EMBL/GenBank/DDBJ whole genome shotgun (WGS) entry which is preliminary data.</text>
</comment>
<dbReference type="PANTHER" id="PTHR43595">
    <property type="entry name" value="37S RIBOSOMAL PROTEIN S26, MITOCHONDRIAL"/>
    <property type="match status" value="1"/>
</dbReference>
<sequence>MAALRSLPLRSFTRPAATPLLRRQVHQRVPLPYDLEQGLSPFLSPNALKTIAVDWQQGVLSRLNQLVQGTDAENLSVLQTLKHTATNPTQSLAFNYASEALNNSFFLSTLSPTPTAPTPSSSFSQSLLRSPLKSFPSLISHFSSHVSGLHPSSGAYIWLVTDQGGNLGVLGTYAGGTPLVHQRRQVAGESTVLGEVIPEVVASEGIEASEGEWQTLPPSQASQRKASGGRSGSTSHLLDNMSPLAGVGAQGDRVGKAIHPLLCLSVHPHCYLEDYGVWGREEYVRQWWANVDWKKVEESFAGFTKN</sequence>
<comment type="function">
    <text evidence="1">Component of the mitochondrial ribosome (mitoribosome), a dedicated translation machinery responsible for the synthesis of mitochondrial genome-encoded proteins, including at least some of the essential transmembrane subunits of the mitochondrial respiratory chain. The mitoribosomes are attached to the mitochondrial inner membrane and translation products are cotranslationally integrated into the membrane.</text>
</comment>
<proteinExistence type="predicted"/>
<dbReference type="OrthoDB" id="275227at2759"/>
<dbReference type="InterPro" id="IPR036314">
    <property type="entry name" value="SOD_C_sf"/>
</dbReference>
<dbReference type="AlphaFoldDB" id="A0A1Y2BXW9"/>